<dbReference type="Gene3D" id="3.40.50.720">
    <property type="entry name" value="NAD(P)-binding Rossmann-like Domain"/>
    <property type="match status" value="1"/>
</dbReference>
<dbReference type="PANTHER" id="PTHR43245">
    <property type="entry name" value="BIFUNCTIONAL POLYMYXIN RESISTANCE PROTEIN ARNA"/>
    <property type="match status" value="1"/>
</dbReference>
<dbReference type="InterPro" id="IPR001509">
    <property type="entry name" value="Epimerase_deHydtase"/>
</dbReference>
<organism evidence="2 3">
    <name type="scientific">Cyclobacterium xiamenense</name>
    <dbReference type="NCBI Taxonomy" id="1297121"/>
    <lineage>
        <taxon>Bacteria</taxon>
        <taxon>Pseudomonadati</taxon>
        <taxon>Bacteroidota</taxon>
        <taxon>Cytophagia</taxon>
        <taxon>Cytophagales</taxon>
        <taxon>Cyclobacteriaceae</taxon>
        <taxon>Cyclobacterium</taxon>
    </lineage>
</organism>
<dbReference type="STRING" id="1416801.SAMN05192553_1155"/>
<dbReference type="OrthoDB" id="112777at2"/>
<dbReference type="Pfam" id="PF01370">
    <property type="entry name" value="Epimerase"/>
    <property type="match status" value="1"/>
</dbReference>
<protein>
    <submittedName>
        <fullName evidence="2">Nucleoside-diphosphate-sugar epimerase</fullName>
    </submittedName>
</protein>
<dbReference type="PANTHER" id="PTHR43245:SF13">
    <property type="entry name" value="UDP-D-APIOSE_UDP-D-XYLOSE SYNTHASE 2"/>
    <property type="match status" value="1"/>
</dbReference>
<dbReference type="AlphaFoldDB" id="A0A1H7BRY4"/>
<evidence type="ECO:0000313" key="3">
    <source>
        <dbReference type="Proteomes" id="UP000199403"/>
    </source>
</evidence>
<dbReference type="EMBL" id="FNZH01000015">
    <property type="protein sequence ID" value="SEJ80413.1"/>
    <property type="molecule type" value="Genomic_DNA"/>
</dbReference>
<keyword evidence="3" id="KW-1185">Reference proteome</keyword>
<dbReference type="Proteomes" id="UP000199403">
    <property type="component" value="Unassembled WGS sequence"/>
</dbReference>
<proteinExistence type="predicted"/>
<dbReference type="InterPro" id="IPR050177">
    <property type="entry name" value="Lipid_A_modif_metabolic_enz"/>
</dbReference>
<dbReference type="RefSeq" id="WP_092178833.1">
    <property type="nucleotide sequence ID" value="NZ_FNZH01000015.1"/>
</dbReference>
<accession>A0A1H7BRY4</accession>
<reference evidence="3" key="1">
    <citation type="submission" date="2016-10" db="EMBL/GenBank/DDBJ databases">
        <authorList>
            <person name="Varghese N."/>
            <person name="Submissions S."/>
        </authorList>
    </citation>
    <scope>NUCLEOTIDE SEQUENCE [LARGE SCALE GENOMIC DNA]</scope>
    <source>
        <strain evidence="3">IBRC-M 10761</strain>
    </source>
</reference>
<dbReference type="InterPro" id="IPR036291">
    <property type="entry name" value="NAD(P)-bd_dom_sf"/>
</dbReference>
<evidence type="ECO:0000313" key="2">
    <source>
        <dbReference type="EMBL" id="SEJ80413.1"/>
    </source>
</evidence>
<evidence type="ECO:0000259" key="1">
    <source>
        <dbReference type="Pfam" id="PF01370"/>
    </source>
</evidence>
<gene>
    <name evidence="2" type="ORF">SAMN05192553_1155</name>
</gene>
<feature type="domain" description="NAD-dependent epimerase/dehydratase" evidence="1">
    <location>
        <begin position="6"/>
        <end position="212"/>
    </location>
</feature>
<sequence length="308" mass="33863">MKVHTILGAGGNIGAGLTSKLAESSLSVRLVSRHPKPITGKEALVTADLLEAGEVNEAVRGSTITYLVAGITYRAKVWEQQWPIIMKNVIAACKTHGSRLVFFDNMYAYDPAEVGALHEATPIRPKSRKGAVRAAIAQLILDEIAQGQLTAMIVRAADFYGPGATSSMVHETIINRMKKGKQPQWMYNKDKKHSFTFIPDAVEATAFLAVQEDAWNQVWHLPTAKAYPSAQTIATFLGSKLDQPDKIQVLPAWAIGLLALFMPLMQEIKELRYQLDEDYCFDSSKIESAYGLQPTSIEAGLEACLDRD</sequence>
<name>A0A1H7BRY4_9BACT</name>
<dbReference type="SUPFAM" id="SSF51735">
    <property type="entry name" value="NAD(P)-binding Rossmann-fold domains"/>
    <property type="match status" value="1"/>
</dbReference>